<dbReference type="Proteomes" id="UP000635477">
    <property type="component" value="Unassembled WGS sequence"/>
</dbReference>
<reference evidence="2" key="1">
    <citation type="journal article" date="2020" name="BMC Genomics">
        <title>Correction to: Identification and distribution of gene clusters required for synthesis of sphingolipid metabolism inhibitors in diverse species of the filamentous fungus Fusarium.</title>
        <authorList>
            <person name="Kim H.S."/>
            <person name="Lohmar J.M."/>
            <person name="Busman M."/>
            <person name="Brown D.W."/>
            <person name="Naumann T.A."/>
            <person name="Divon H.H."/>
            <person name="Lysoe E."/>
            <person name="Uhlig S."/>
            <person name="Proctor R.H."/>
        </authorList>
    </citation>
    <scope>NUCLEOTIDE SEQUENCE</scope>
    <source>
        <strain evidence="2">NRRL 22465</strain>
    </source>
</reference>
<evidence type="ECO:0000313" key="3">
    <source>
        <dbReference type="Proteomes" id="UP000635477"/>
    </source>
</evidence>
<name>A0A8H4UP40_9HYPO</name>
<comment type="caution">
    <text evidence="2">The sequence shown here is derived from an EMBL/GenBank/DDBJ whole genome shotgun (WGS) entry which is preliminary data.</text>
</comment>
<reference evidence="2" key="2">
    <citation type="submission" date="2020-05" db="EMBL/GenBank/DDBJ databases">
        <authorList>
            <person name="Kim H.-S."/>
            <person name="Proctor R.H."/>
            <person name="Brown D.W."/>
        </authorList>
    </citation>
    <scope>NUCLEOTIDE SEQUENCE</scope>
    <source>
        <strain evidence="2">NRRL 22465</strain>
    </source>
</reference>
<dbReference type="EMBL" id="JABEYC010000223">
    <property type="protein sequence ID" value="KAF4980525.1"/>
    <property type="molecule type" value="Genomic_DNA"/>
</dbReference>
<sequence>MPIRQDAAPQRHPCSRPHASSISPSCDPPRNRSRAVLPVSTPRLPVKIYSPRFTALGPGPRVWGDAGRDAGGGDGFSTIHRILDDASPQTLECRISRRRYLNPRGWLAVSRRNQSTALHRNPPSINSPACMSSSQHRDFSSSLGAMTFDATRTCSFFTVAVQDQKGPFGDGLRLSQGHLLASPLQLASRRAAIGHLKQWEQRNKTGQRNRATVSLEQPLSMSVRVAAVSQEKPNHWPTSSADLKLFTPPRPAPKTPHRTVACSISLANDIF</sequence>
<protein>
    <submittedName>
        <fullName evidence="2">Uncharacterized protein</fullName>
    </submittedName>
</protein>
<accession>A0A8H4UP40</accession>
<dbReference type="AlphaFoldDB" id="A0A8H4UP40"/>
<evidence type="ECO:0000313" key="2">
    <source>
        <dbReference type="EMBL" id="KAF4980525.1"/>
    </source>
</evidence>
<feature type="region of interest" description="Disordered" evidence="1">
    <location>
        <begin position="1"/>
        <end position="37"/>
    </location>
</feature>
<evidence type="ECO:0000256" key="1">
    <source>
        <dbReference type="SAM" id="MobiDB-lite"/>
    </source>
</evidence>
<keyword evidence="3" id="KW-1185">Reference proteome</keyword>
<organism evidence="2 3">
    <name type="scientific">Fusarium zealandicum</name>
    <dbReference type="NCBI Taxonomy" id="1053134"/>
    <lineage>
        <taxon>Eukaryota</taxon>
        <taxon>Fungi</taxon>
        <taxon>Dikarya</taxon>
        <taxon>Ascomycota</taxon>
        <taxon>Pezizomycotina</taxon>
        <taxon>Sordariomycetes</taxon>
        <taxon>Hypocreomycetidae</taxon>
        <taxon>Hypocreales</taxon>
        <taxon>Nectriaceae</taxon>
        <taxon>Fusarium</taxon>
        <taxon>Fusarium staphyleae species complex</taxon>
    </lineage>
</organism>
<gene>
    <name evidence="2" type="ORF">FZEAL_3460</name>
</gene>
<proteinExistence type="predicted"/>